<name>A0ABW2EH18_9BACI</name>
<dbReference type="Gene3D" id="3.30.450.40">
    <property type="match status" value="1"/>
</dbReference>
<gene>
    <name evidence="3" type="ORF">ACFQIC_07150</name>
</gene>
<keyword evidence="4" id="KW-1185">Reference proteome</keyword>
<dbReference type="Gene3D" id="3.30.70.270">
    <property type="match status" value="1"/>
</dbReference>
<proteinExistence type="predicted"/>
<dbReference type="PANTHER" id="PTHR45138">
    <property type="entry name" value="REGULATORY COMPONENTS OF SENSORY TRANSDUCTION SYSTEM"/>
    <property type="match status" value="1"/>
</dbReference>
<feature type="transmembrane region" description="Helical" evidence="1">
    <location>
        <begin position="40"/>
        <end position="60"/>
    </location>
</feature>
<feature type="transmembrane region" description="Helical" evidence="1">
    <location>
        <begin position="72"/>
        <end position="94"/>
    </location>
</feature>
<dbReference type="PANTHER" id="PTHR45138:SF9">
    <property type="entry name" value="DIGUANYLATE CYCLASE DGCM-RELATED"/>
    <property type="match status" value="1"/>
</dbReference>
<dbReference type="EC" id="2.7.7.65" evidence="3"/>
<dbReference type="InterPro" id="IPR029787">
    <property type="entry name" value="Nucleotide_cyclase"/>
</dbReference>
<dbReference type="Pfam" id="PF13185">
    <property type="entry name" value="GAF_2"/>
    <property type="match status" value="1"/>
</dbReference>
<dbReference type="SMART" id="SM00065">
    <property type="entry name" value="GAF"/>
    <property type="match status" value="1"/>
</dbReference>
<feature type="transmembrane region" description="Helical" evidence="1">
    <location>
        <begin position="145"/>
        <end position="168"/>
    </location>
</feature>
<dbReference type="InterPro" id="IPR003018">
    <property type="entry name" value="GAF"/>
</dbReference>
<dbReference type="SUPFAM" id="SSF55073">
    <property type="entry name" value="Nucleotide cyclase"/>
    <property type="match status" value="1"/>
</dbReference>
<dbReference type="EMBL" id="JBHSZV010000014">
    <property type="protein sequence ID" value="MFC7061634.1"/>
    <property type="molecule type" value="Genomic_DNA"/>
</dbReference>
<dbReference type="PROSITE" id="PS50887">
    <property type="entry name" value="GGDEF"/>
    <property type="match status" value="1"/>
</dbReference>
<dbReference type="NCBIfam" id="TIGR00254">
    <property type="entry name" value="GGDEF"/>
    <property type="match status" value="1"/>
</dbReference>
<evidence type="ECO:0000313" key="3">
    <source>
        <dbReference type="EMBL" id="MFC7061634.1"/>
    </source>
</evidence>
<dbReference type="InterPro" id="IPR000160">
    <property type="entry name" value="GGDEF_dom"/>
</dbReference>
<comment type="caution">
    <text evidence="3">The sequence shown here is derived from an EMBL/GenBank/DDBJ whole genome shotgun (WGS) entry which is preliminary data.</text>
</comment>
<keyword evidence="1" id="KW-0472">Membrane</keyword>
<reference evidence="4" key="1">
    <citation type="journal article" date="2019" name="Int. J. Syst. Evol. Microbiol.">
        <title>The Global Catalogue of Microorganisms (GCM) 10K type strain sequencing project: providing services to taxonomists for standard genome sequencing and annotation.</title>
        <authorList>
            <consortium name="The Broad Institute Genomics Platform"/>
            <consortium name="The Broad Institute Genome Sequencing Center for Infectious Disease"/>
            <person name="Wu L."/>
            <person name="Ma J."/>
        </authorList>
    </citation>
    <scope>NUCLEOTIDE SEQUENCE [LARGE SCALE GENOMIC DNA]</scope>
    <source>
        <strain evidence="4">CGMCC 4.1621</strain>
    </source>
</reference>
<sequence length="579" mass="66154">MISRRKKLAIYGVWLAIWPLAICIVYNHTSLSLRDYQIDITSFIILASIVALFPLLMGNYPVFLTNGVSFAAFLYFGLLVEIIVFQVAIIFLMVKLRIGKADFFRVPLNMVMFLVISILTASLYNALGGEHGSQALNSGSDVIPVFAYVIGQIVVNQIFLQFLSQYLYGRKRKKMIDQGMIWELLTTLCIAPIGFILYFVYTKIGSSAIYLIGIPFVLISITLRQFYKTSQVNRYLQKTGDIGHELTGSLGVQDVLDVFVNRVTKLLPIDYMYIFDVTSNHSMKLIRFYDRVYQTELPEIDLIEDQSISGDTWKTGKGKHYNSKKKWKHLINPDTPENVESVLSLPVTRQSKIVGVITIYATRHKAFYKYQYMILNILSNYLAVAIDNAKYYEKTKIENERCPLTSLYNYRYFEDYLQSIADDWRNNKGNQPVSQILLDIDHFKSVNDYFGHKAGNEILCQLARRLEAVIAERGVVARYGGEEFAVILPGYSSQEAVTIAEEIRQSVNHKSYVSYEHILSDNQPQNIDVTASFGVASYPEHCEDLLELTRQADRAMYIGAKRQGRDRVASYEKLKQAAE</sequence>
<dbReference type="Proteomes" id="UP001596410">
    <property type="component" value="Unassembled WGS sequence"/>
</dbReference>
<dbReference type="InterPro" id="IPR029016">
    <property type="entry name" value="GAF-like_dom_sf"/>
</dbReference>
<feature type="transmembrane region" description="Helical" evidence="1">
    <location>
        <begin position="207"/>
        <end position="227"/>
    </location>
</feature>
<feature type="transmembrane region" description="Helical" evidence="1">
    <location>
        <begin position="180"/>
        <end position="201"/>
    </location>
</feature>
<dbReference type="SUPFAM" id="SSF55781">
    <property type="entry name" value="GAF domain-like"/>
    <property type="match status" value="1"/>
</dbReference>
<evidence type="ECO:0000256" key="1">
    <source>
        <dbReference type="SAM" id="Phobius"/>
    </source>
</evidence>
<dbReference type="Pfam" id="PF00990">
    <property type="entry name" value="GGDEF"/>
    <property type="match status" value="1"/>
</dbReference>
<accession>A0ABW2EH18</accession>
<evidence type="ECO:0000313" key="4">
    <source>
        <dbReference type="Proteomes" id="UP001596410"/>
    </source>
</evidence>
<protein>
    <submittedName>
        <fullName evidence="3">Sensor domain-containing diguanylate cyclase</fullName>
        <ecNumber evidence="3">2.7.7.65</ecNumber>
    </submittedName>
</protein>
<organism evidence="3 4">
    <name type="scientific">Halobacillus seohaensis</name>
    <dbReference type="NCBI Taxonomy" id="447421"/>
    <lineage>
        <taxon>Bacteria</taxon>
        <taxon>Bacillati</taxon>
        <taxon>Bacillota</taxon>
        <taxon>Bacilli</taxon>
        <taxon>Bacillales</taxon>
        <taxon>Bacillaceae</taxon>
        <taxon>Halobacillus</taxon>
    </lineage>
</organism>
<dbReference type="GO" id="GO:0052621">
    <property type="term" value="F:diguanylate cyclase activity"/>
    <property type="evidence" value="ECO:0007669"/>
    <property type="project" value="UniProtKB-EC"/>
</dbReference>
<keyword evidence="1" id="KW-1133">Transmembrane helix</keyword>
<dbReference type="CDD" id="cd01949">
    <property type="entry name" value="GGDEF"/>
    <property type="match status" value="1"/>
</dbReference>
<dbReference type="InterPro" id="IPR050469">
    <property type="entry name" value="Diguanylate_Cyclase"/>
</dbReference>
<evidence type="ECO:0000259" key="2">
    <source>
        <dbReference type="PROSITE" id="PS50887"/>
    </source>
</evidence>
<feature type="transmembrane region" description="Helical" evidence="1">
    <location>
        <begin position="106"/>
        <end position="125"/>
    </location>
</feature>
<dbReference type="RefSeq" id="WP_204707209.1">
    <property type="nucleotide sequence ID" value="NZ_JBHSZV010000014.1"/>
</dbReference>
<dbReference type="InterPro" id="IPR043128">
    <property type="entry name" value="Rev_trsase/Diguanyl_cyclase"/>
</dbReference>
<keyword evidence="1" id="KW-0812">Transmembrane</keyword>
<feature type="transmembrane region" description="Helical" evidence="1">
    <location>
        <begin position="12"/>
        <end position="28"/>
    </location>
</feature>
<feature type="domain" description="GGDEF" evidence="2">
    <location>
        <begin position="431"/>
        <end position="573"/>
    </location>
</feature>
<dbReference type="SMART" id="SM00267">
    <property type="entry name" value="GGDEF"/>
    <property type="match status" value="1"/>
</dbReference>
<keyword evidence="3" id="KW-0808">Transferase</keyword>
<keyword evidence="3" id="KW-0548">Nucleotidyltransferase</keyword>